<protein>
    <submittedName>
        <fullName evidence="1">Uncharacterized protein</fullName>
    </submittedName>
</protein>
<dbReference type="Proteomes" id="UP000050525">
    <property type="component" value="Unassembled WGS sequence"/>
</dbReference>
<accession>A0A151N1S1</accession>
<reference evidence="1 2" key="1">
    <citation type="journal article" date="2012" name="Genome Biol.">
        <title>Sequencing three crocodilian genomes to illuminate the evolution of archosaurs and amniotes.</title>
        <authorList>
            <person name="St John J.A."/>
            <person name="Braun E.L."/>
            <person name="Isberg S.R."/>
            <person name="Miles L.G."/>
            <person name="Chong A.Y."/>
            <person name="Gongora J."/>
            <person name="Dalzell P."/>
            <person name="Moran C."/>
            <person name="Bed'hom B."/>
            <person name="Abzhanov A."/>
            <person name="Burgess S.C."/>
            <person name="Cooksey A.M."/>
            <person name="Castoe T.A."/>
            <person name="Crawford N.G."/>
            <person name="Densmore L.D."/>
            <person name="Drew J.C."/>
            <person name="Edwards S.V."/>
            <person name="Faircloth B.C."/>
            <person name="Fujita M.K."/>
            <person name="Greenwold M.J."/>
            <person name="Hoffmann F.G."/>
            <person name="Howard J.M."/>
            <person name="Iguchi T."/>
            <person name="Janes D.E."/>
            <person name="Khan S.Y."/>
            <person name="Kohno S."/>
            <person name="de Koning A.J."/>
            <person name="Lance S.L."/>
            <person name="McCarthy F.M."/>
            <person name="McCormack J.E."/>
            <person name="Merchant M.E."/>
            <person name="Peterson D.G."/>
            <person name="Pollock D.D."/>
            <person name="Pourmand N."/>
            <person name="Raney B.J."/>
            <person name="Roessler K.A."/>
            <person name="Sanford J.R."/>
            <person name="Sawyer R.H."/>
            <person name="Schmidt C.J."/>
            <person name="Triplett E.W."/>
            <person name="Tuberville T.D."/>
            <person name="Venegas-Anaya M."/>
            <person name="Howard J.T."/>
            <person name="Jarvis E.D."/>
            <person name="Guillette L.J.Jr."/>
            <person name="Glenn T.C."/>
            <person name="Green R.E."/>
            <person name="Ray D.A."/>
        </authorList>
    </citation>
    <scope>NUCLEOTIDE SEQUENCE [LARGE SCALE GENOMIC DNA]</scope>
    <source>
        <strain evidence="1">KSC_2009_1</strain>
    </source>
</reference>
<proteinExistence type="predicted"/>
<evidence type="ECO:0000313" key="2">
    <source>
        <dbReference type="Proteomes" id="UP000050525"/>
    </source>
</evidence>
<name>A0A151N1S1_ALLMI</name>
<dbReference type="EMBL" id="AKHW03004154">
    <property type="protein sequence ID" value="KYO30599.1"/>
    <property type="molecule type" value="Genomic_DNA"/>
</dbReference>
<organism evidence="1 2">
    <name type="scientific">Alligator mississippiensis</name>
    <name type="common">American alligator</name>
    <dbReference type="NCBI Taxonomy" id="8496"/>
    <lineage>
        <taxon>Eukaryota</taxon>
        <taxon>Metazoa</taxon>
        <taxon>Chordata</taxon>
        <taxon>Craniata</taxon>
        <taxon>Vertebrata</taxon>
        <taxon>Euteleostomi</taxon>
        <taxon>Archelosauria</taxon>
        <taxon>Archosauria</taxon>
        <taxon>Crocodylia</taxon>
        <taxon>Alligatoridae</taxon>
        <taxon>Alligatorinae</taxon>
        <taxon>Alligator</taxon>
    </lineage>
</organism>
<comment type="caution">
    <text evidence="1">The sequence shown here is derived from an EMBL/GenBank/DDBJ whole genome shotgun (WGS) entry which is preliminary data.</text>
</comment>
<keyword evidence="2" id="KW-1185">Reference proteome</keyword>
<gene>
    <name evidence="1" type="ORF">Y1Q_0008238</name>
</gene>
<dbReference type="AlphaFoldDB" id="A0A151N1S1"/>
<evidence type="ECO:0000313" key="1">
    <source>
        <dbReference type="EMBL" id="KYO30599.1"/>
    </source>
</evidence>
<sequence length="132" mass="14625">MEPSWLEPGSGCLLGSEQLAWCHCLRRPPGPQRGIFKGTLISLIFKGCTAWRAVSGWSGVELSLGKASGKKLQWKSLEIRNQAAQCTKVVCAKIFHCNPWHDNVCNMTEEFGSVTSRQVDGIDIWPKGESTY</sequence>